<dbReference type="Gene3D" id="3.10.129.10">
    <property type="entry name" value="Hotdog Thioesterase"/>
    <property type="match status" value="1"/>
</dbReference>
<sequence>MKWQGGRSQYVVRSSEIDARGLATLPSLVTYMQEAAWDNTSVLGISIYDLLQKGLTWVLQRMRVEMFRYPNHREKITVETWASGQEKVFLHRDFRIYSEEGQLLGQATSVWLVMDVVKRQMVAVPDFITAVALAPGREPLPFAKGKLPVLQEATYEQQTTVQWHHIDLNRHVNNTWYLRWALAVLPVELLEKSHLQEIDILYKAESTVGDTISATAAPASEQHTYLHKLTNLNSGKELVQARTKWAL</sequence>
<keyword evidence="11" id="KW-1185">Reference proteome</keyword>
<dbReference type="InterPro" id="IPR049427">
    <property type="entry name" value="Acyl-ACP_TE_C"/>
</dbReference>
<dbReference type="GO" id="GO:0000036">
    <property type="term" value="F:acyl carrier activity"/>
    <property type="evidence" value="ECO:0007669"/>
    <property type="project" value="TreeGrafter"/>
</dbReference>
<keyword evidence="2" id="KW-0444">Lipid biosynthesis</keyword>
<keyword evidence="6" id="KW-0443">Lipid metabolism</keyword>
<dbReference type="SUPFAM" id="SSF54637">
    <property type="entry name" value="Thioesterase/thiol ester dehydrase-isomerase"/>
    <property type="match status" value="2"/>
</dbReference>
<evidence type="ECO:0000256" key="6">
    <source>
        <dbReference type="ARBA" id="ARBA00023098"/>
    </source>
</evidence>
<evidence type="ECO:0000256" key="5">
    <source>
        <dbReference type="ARBA" id="ARBA00022946"/>
    </source>
</evidence>
<keyword evidence="4" id="KW-0276">Fatty acid metabolism</keyword>
<evidence type="ECO:0000259" key="8">
    <source>
        <dbReference type="Pfam" id="PF01643"/>
    </source>
</evidence>
<dbReference type="PANTHER" id="PTHR31727:SF6">
    <property type="entry name" value="OLEOYL-ACYL CARRIER PROTEIN THIOESTERASE 1, CHLOROPLASTIC"/>
    <property type="match status" value="1"/>
</dbReference>
<dbReference type="CDD" id="cd00586">
    <property type="entry name" value="4HBT"/>
    <property type="match status" value="1"/>
</dbReference>
<dbReference type="InterPro" id="IPR002864">
    <property type="entry name" value="Acyl-ACP_thioesterase_NHD"/>
</dbReference>
<feature type="domain" description="Acyl-ACP thioesterase N-terminal hotdog" evidence="8">
    <location>
        <begin position="8"/>
        <end position="130"/>
    </location>
</feature>
<accession>A0A5C8KDP9</accession>
<keyword evidence="5" id="KW-0809">Transit peptide</keyword>
<evidence type="ECO:0000259" key="9">
    <source>
        <dbReference type="Pfam" id="PF20791"/>
    </source>
</evidence>
<comment type="similarity">
    <text evidence="1">Belongs to the acyl-ACP thioesterase family.</text>
</comment>
<dbReference type="Proteomes" id="UP000321926">
    <property type="component" value="Unassembled WGS sequence"/>
</dbReference>
<evidence type="ECO:0000256" key="3">
    <source>
        <dbReference type="ARBA" id="ARBA00022801"/>
    </source>
</evidence>
<dbReference type="InterPro" id="IPR029069">
    <property type="entry name" value="HotDog_dom_sf"/>
</dbReference>
<dbReference type="InterPro" id="IPR045023">
    <property type="entry name" value="FATA/B"/>
</dbReference>
<dbReference type="Pfam" id="PF20791">
    <property type="entry name" value="Acyl-ACP_TE_C"/>
    <property type="match status" value="1"/>
</dbReference>
<proteinExistence type="inferred from homology"/>
<keyword evidence="3" id="KW-0378">Hydrolase</keyword>
<reference evidence="10 11" key="1">
    <citation type="submission" date="2019-08" db="EMBL/GenBank/DDBJ databases">
        <authorList>
            <person name="Shi S."/>
        </authorList>
    </citation>
    <scope>NUCLEOTIDE SEQUENCE [LARGE SCALE GENOMIC DNA]</scope>
    <source>
        <strain evidence="10 11">GY10130</strain>
    </source>
</reference>
<dbReference type="EMBL" id="VRTY01000006">
    <property type="protein sequence ID" value="TXK52010.1"/>
    <property type="molecule type" value="Genomic_DNA"/>
</dbReference>
<dbReference type="PANTHER" id="PTHR31727">
    <property type="entry name" value="OLEOYL-ACYL CARRIER PROTEIN THIOESTERASE 1, CHLOROPLASTIC"/>
    <property type="match status" value="1"/>
</dbReference>
<dbReference type="GO" id="GO:0016297">
    <property type="term" value="F:fatty acyl-[ACP] hydrolase activity"/>
    <property type="evidence" value="ECO:0007669"/>
    <property type="project" value="InterPro"/>
</dbReference>
<dbReference type="AlphaFoldDB" id="A0A5C8KDP9"/>
<gene>
    <name evidence="10" type="ORF">FVR03_02505</name>
</gene>
<evidence type="ECO:0000256" key="7">
    <source>
        <dbReference type="ARBA" id="ARBA00023160"/>
    </source>
</evidence>
<keyword evidence="7" id="KW-0275">Fatty acid biosynthesis</keyword>
<comment type="caution">
    <text evidence="10">The sequence shown here is derived from an EMBL/GenBank/DDBJ whole genome shotgun (WGS) entry which is preliminary data.</text>
</comment>
<evidence type="ECO:0000256" key="1">
    <source>
        <dbReference type="ARBA" id="ARBA00006500"/>
    </source>
</evidence>
<dbReference type="OrthoDB" id="9801517at2"/>
<evidence type="ECO:0000313" key="10">
    <source>
        <dbReference type="EMBL" id="TXK52010.1"/>
    </source>
</evidence>
<protein>
    <submittedName>
        <fullName evidence="10">Acyl-ACP thioesterase</fullName>
    </submittedName>
</protein>
<feature type="domain" description="Acyl-ACP thioesterase-like C-terminal" evidence="9">
    <location>
        <begin position="153"/>
        <end position="246"/>
    </location>
</feature>
<evidence type="ECO:0000256" key="2">
    <source>
        <dbReference type="ARBA" id="ARBA00022516"/>
    </source>
</evidence>
<evidence type="ECO:0000256" key="4">
    <source>
        <dbReference type="ARBA" id="ARBA00022832"/>
    </source>
</evidence>
<organism evidence="10 11">
    <name type="scientific">Pontibacter qinzhouensis</name>
    <dbReference type="NCBI Taxonomy" id="2603253"/>
    <lineage>
        <taxon>Bacteria</taxon>
        <taxon>Pseudomonadati</taxon>
        <taxon>Bacteroidota</taxon>
        <taxon>Cytophagia</taxon>
        <taxon>Cytophagales</taxon>
        <taxon>Hymenobacteraceae</taxon>
        <taxon>Pontibacter</taxon>
    </lineage>
</organism>
<dbReference type="Pfam" id="PF01643">
    <property type="entry name" value="Acyl-ACP_TE"/>
    <property type="match status" value="1"/>
</dbReference>
<name>A0A5C8KDP9_9BACT</name>
<evidence type="ECO:0000313" key="11">
    <source>
        <dbReference type="Proteomes" id="UP000321926"/>
    </source>
</evidence>